<dbReference type="Pfam" id="PF00015">
    <property type="entry name" value="MCPsignal"/>
    <property type="match status" value="1"/>
</dbReference>
<keyword evidence="12" id="KW-1185">Reference proteome</keyword>
<evidence type="ECO:0000259" key="9">
    <source>
        <dbReference type="PROSITE" id="PS50111"/>
    </source>
</evidence>
<keyword evidence="4 6" id="KW-0807">Transducer</keyword>
<dbReference type="Gene3D" id="1.10.287.950">
    <property type="entry name" value="Methyl-accepting chemotaxis protein"/>
    <property type="match status" value="1"/>
</dbReference>
<proteinExistence type="inferred from homology"/>
<evidence type="ECO:0000256" key="5">
    <source>
        <dbReference type="ARBA" id="ARBA00029447"/>
    </source>
</evidence>
<keyword evidence="8" id="KW-0812">Transmembrane</keyword>
<dbReference type="PANTHER" id="PTHR32089:SF112">
    <property type="entry name" value="LYSOZYME-LIKE PROTEIN-RELATED"/>
    <property type="match status" value="1"/>
</dbReference>
<feature type="coiled-coil region" evidence="7">
    <location>
        <begin position="478"/>
        <end position="537"/>
    </location>
</feature>
<evidence type="ECO:0000256" key="6">
    <source>
        <dbReference type="PROSITE-ProRule" id="PRU00284"/>
    </source>
</evidence>
<keyword evidence="3 8" id="KW-0472">Membrane</keyword>
<comment type="caution">
    <text evidence="11">The sequence shown here is derived from an EMBL/GenBank/DDBJ whole genome shotgun (WGS) entry which is preliminary data.</text>
</comment>
<gene>
    <name evidence="11" type="ORF">J2Z64_003009</name>
</gene>
<dbReference type="Proteomes" id="UP001138793">
    <property type="component" value="Unassembled WGS sequence"/>
</dbReference>
<comment type="similarity">
    <text evidence="5">Belongs to the methyl-accepting chemotaxis (MCP) protein family.</text>
</comment>
<keyword evidence="7" id="KW-0175">Coiled coil</keyword>
<dbReference type="OrthoDB" id="2010115at2"/>
<reference evidence="11" key="1">
    <citation type="submission" date="2021-03" db="EMBL/GenBank/DDBJ databases">
        <title>Genomic Encyclopedia of Type Strains, Phase IV (KMG-IV): sequencing the most valuable type-strain genomes for metagenomic binning, comparative biology and taxonomic classification.</title>
        <authorList>
            <person name="Goeker M."/>
        </authorList>
    </citation>
    <scope>NUCLEOTIDE SEQUENCE</scope>
    <source>
        <strain evidence="11">DSM 107338</strain>
    </source>
</reference>
<dbReference type="PANTHER" id="PTHR32089">
    <property type="entry name" value="METHYL-ACCEPTING CHEMOTAXIS PROTEIN MCPB"/>
    <property type="match status" value="1"/>
</dbReference>
<keyword evidence="2" id="KW-1003">Cell membrane</keyword>
<organism evidence="11 12">
    <name type="scientific">Oceanobacillus polygoni</name>
    <dbReference type="NCBI Taxonomy" id="1235259"/>
    <lineage>
        <taxon>Bacteria</taxon>
        <taxon>Bacillati</taxon>
        <taxon>Bacillota</taxon>
        <taxon>Bacilli</taxon>
        <taxon>Bacillales</taxon>
        <taxon>Bacillaceae</taxon>
        <taxon>Oceanobacillus</taxon>
    </lineage>
</organism>
<dbReference type="PROSITE" id="PS50885">
    <property type="entry name" value="HAMP"/>
    <property type="match status" value="1"/>
</dbReference>
<evidence type="ECO:0000313" key="12">
    <source>
        <dbReference type="Proteomes" id="UP001138793"/>
    </source>
</evidence>
<dbReference type="GO" id="GO:0007165">
    <property type="term" value="P:signal transduction"/>
    <property type="evidence" value="ECO:0007669"/>
    <property type="project" value="UniProtKB-KW"/>
</dbReference>
<dbReference type="GO" id="GO:0005886">
    <property type="term" value="C:plasma membrane"/>
    <property type="evidence" value="ECO:0007669"/>
    <property type="project" value="UniProtKB-SubCell"/>
</dbReference>
<feature type="transmembrane region" description="Helical" evidence="8">
    <location>
        <begin position="180"/>
        <end position="201"/>
    </location>
</feature>
<feature type="domain" description="Methyl-accepting transducer" evidence="9">
    <location>
        <begin position="274"/>
        <end position="524"/>
    </location>
</feature>
<dbReference type="InterPro" id="IPR003660">
    <property type="entry name" value="HAMP_dom"/>
</dbReference>
<dbReference type="InterPro" id="IPR004089">
    <property type="entry name" value="MCPsignal_dom"/>
</dbReference>
<evidence type="ECO:0000256" key="8">
    <source>
        <dbReference type="SAM" id="Phobius"/>
    </source>
</evidence>
<sequence length="564" mass="62540">MKRLYHLLLTKTNLHARLSILFLSLIFLSVTAVGGTSYIQAKQMTINTIEDRLIREAQLIGYIAANLHFLYVSDEDYFMQQLNANIRTQQTQLETDGMESEFFYITDNSVTPFPISADSLPNIPDSLVQTISDSQEGQLQRVIDGEAYTITFQQMDEINGTYVLLVPTQSFMAPVNSMGFVSILITATSIILSTILIILFVRTLTKPLSVLRDTMLEVRNGNHQHSVAMKTTIPEFVSLHRSYDSMIHQMTTMFNELKKTAVDLSRTGKTLEHSSDDALQYSHDLTESINVVKLGAKQTANSSESSVASFITMKNKTEDIITNMDMVFSSSERMGATAITGEKHISRLINTTQTFENDFEHLTQTIKQVNDYSISISNLVGLIQGIAEQTKLLALNATIEAARAGEAGKGFSVVANEVGKLAEQSSSTAAQITQSISNMESITSNATDEFEQMLKKIGTNITTASDAKLSLDNLMKEITEVGTKLQGMNLELKSLKNEIPALEYAADEFASVSQETLASAEEMRVKSEQQYEQMQRTHEVGLTISGLSKSLERVTTQFEIDQPT</sequence>
<evidence type="ECO:0000256" key="4">
    <source>
        <dbReference type="ARBA" id="ARBA00023224"/>
    </source>
</evidence>
<dbReference type="AlphaFoldDB" id="A0A9X0YVE2"/>
<dbReference type="SUPFAM" id="SSF58104">
    <property type="entry name" value="Methyl-accepting chemotaxis protein (MCP) signaling domain"/>
    <property type="match status" value="1"/>
</dbReference>
<evidence type="ECO:0000256" key="3">
    <source>
        <dbReference type="ARBA" id="ARBA00023136"/>
    </source>
</evidence>
<comment type="subcellular location">
    <subcellularLocation>
        <location evidence="1">Cell membrane</location>
    </subcellularLocation>
</comment>
<keyword evidence="8" id="KW-1133">Transmembrane helix</keyword>
<name>A0A9X0YVE2_9BACI</name>
<dbReference type="SMART" id="SM00283">
    <property type="entry name" value="MA"/>
    <property type="match status" value="1"/>
</dbReference>
<dbReference type="RefSeq" id="WP_149472689.1">
    <property type="nucleotide sequence ID" value="NZ_JAGGMB010000010.1"/>
</dbReference>
<evidence type="ECO:0000313" key="11">
    <source>
        <dbReference type="EMBL" id="MBP2078741.1"/>
    </source>
</evidence>
<dbReference type="PROSITE" id="PS50111">
    <property type="entry name" value="CHEMOTAXIS_TRANSDUC_2"/>
    <property type="match status" value="1"/>
</dbReference>
<evidence type="ECO:0000256" key="1">
    <source>
        <dbReference type="ARBA" id="ARBA00004236"/>
    </source>
</evidence>
<evidence type="ECO:0000256" key="2">
    <source>
        <dbReference type="ARBA" id="ARBA00022475"/>
    </source>
</evidence>
<evidence type="ECO:0000259" key="10">
    <source>
        <dbReference type="PROSITE" id="PS50885"/>
    </source>
</evidence>
<feature type="transmembrane region" description="Helical" evidence="8">
    <location>
        <begin position="20"/>
        <end position="41"/>
    </location>
</feature>
<dbReference type="EMBL" id="JAGGMB010000010">
    <property type="protein sequence ID" value="MBP2078741.1"/>
    <property type="molecule type" value="Genomic_DNA"/>
</dbReference>
<evidence type="ECO:0000256" key="7">
    <source>
        <dbReference type="SAM" id="Coils"/>
    </source>
</evidence>
<feature type="domain" description="HAMP" evidence="10">
    <location>
        <begin position="202"/>
        <end position="255"/>
    </location>
</feature>
<accession>A0A9X0YVE2</accession>
<protein>
    <submittedName>
        <fullName evidence="11">Methyl-accepting chemotaxis protein</fullName>
    </submittedName>
</protein>